<evidence type="ECO:0000256" key="2">
    <source>
        <dbReference type="ARBA" id="ARBA00022723"/>
    </source>
</evidence>
<dbReference type="InterPro" id="IPR044861">
    <property type="entry name" value="IPNS-like_FE2OG_OXY"/>
</dbReference>
<dbReference type="Pfam" id="PF14226">
    <property type="entry name" value="DIOX_N"/>
    <property type="match status" value="1"/>
</dbReference>
<evidence type="ECO:0000259" key="6">
    <source>
        <dbReference type="PROSITE" id="PS51471"/>
    </source>
</evidence>
<dbReference type="InterPro" id="IPR027443">
    <property type="entry name" value="IPNS-like_sf"/>
</dbReference>
<keyword evidence="8" id="KW-1185">Reference proteome</keyword>
<keyword evidence="3 5" id="KW-0560">Oxidoreductase</keyword>
<keyword evidence="2 5" id="KW-0479">Metal-binding</keyword>
<dbReference type="RefSeq" id="WP_054360921.1">
    <property type="nucleotide sequence ID" value="NZ_JAPCYQ010000001.1"/>
</dbReference>
<reference evidence="7 8" key="1">
    <citation type="submission" date="2015-09" db="EMBL/GenBank/DDBJ databases">
        <authorList>
            <person name="Jackson K.R."/>
            <person name="Lunt B.L."/>
            <person name="Fisher J.N.B."/>
            <person name="Gardner A.V."/>
            <person name="Bailey M.E."/>
            <person name="Deus L.M."/>
            <person name="Earl A.S."/>
            <person name="Gibby P.D."/>
            <person name="Hartmann K.A."/>
            <person name="Liu J.E."/>
            <person name="Manci A.M."/>
            <person name="Nielsen D.A."/>
            <person name="Solomon M.B."/>
            <person name="Breakwell D.P."/>
            <person name="Burnett S.H."/>
            <person name="Grose J.H."/>
        </authorList>
    </citation>
    <scope>NUCLEOTIDE SEQUENCE [LARGE SCALE GENOMIC DNA]</scope>
    <source>
        <strain evidence="7 8">16</strain>
    </source>
</reference>
<dbReference type="PROSITE" id="PS51471">
    <property type="entry name" value="FE2OG_OXY"/>
    <property type="match status" value="1"/>
</dbReference>
<dbReference type="AlphaFoldDB" id="A0A0P6VSW1"/>
<evidence type="ECO:0000313" key="7">
    <source>
        <dbReference type="EMBL" id="KPL54755.1"/>
    </source>
</evidence>
<evidence type="ECO:0000313" key="8">
    <source>
        <dbReference type="Proteomes" id="UP000048984"/>
    </source>
</evidence>
<gene>
    <name evidence="7" type="ORF">ABB55_23100</name>
</gene>
<dbReference type="InterPro" id="IPR026992">
    <property type="entry name" value="DIOX_N"/>
</dbReference>
<dbReference type="EMBL" id="LJYW01000001">
    <property type="protein sequence ID" value="KPL54755.1"/>
    <property type="molecule type" value="Genomic_DNA"/>
</dbReference>
<accession>A0A0P6VSW1</accession>
<dbReference type="SUPFAM" id="SSF51197">
    <property type="entry name" value="Clavaminate synthase-like"/>
    <property type="match status" value="1"/>
</dbReference>
<dbReference type="PANTHER" id="PTHR10209">
    <property type="entry name" value="OXIDOREDUCTASE, 2OG-FE II OXYGENASE FAMILY PROTEIN"/>
    <property type="match status" value="1"/>
</dbReference>
<feature type="domain" description="Fe2OG dioxygenase" evidence="6">
    <location>
        <begin position="166"/>
        <end position="269"/>
    </location>
</feature>
<proteinExistence type="inferred from homology"/>
<dbReference type="GO" id="GO:0046872">
    <property type="term" value="F:metal ion binding"/>
    <property type="evidence" value="ECO:0007669"/>
    <property type="project" value="UniProtKB-KW"/>
</dbReference>
<organism evidence="7 8">
    <name type="scientific">Prosthecodimorpha hirschii</name>
    <dbReference type="NCBI Taxonomy" id="665126"/>
    <lineage>
        <taxon>Bacteria</taxon>
        <taxon>Pseudomonadati</taxon>
        <taxon>Pseudomonadota</taxon>
        <taxon>Alphaproteobacteria</taxon>
        <taxon>Hyphomicrobiales</taxon>
        <taxon>Ancalomicrobiaceae</taxon>
        <taxon>Prosthecodimorpha</taxon>
    </lineage>
</organism>
<sequence length="316" mass="34131">MSDQLPVIDLSGRDLPRLAALIGAACREIGFFYVVGHGVPQALIDQTFAQARWFFALDPAEKARVAIERVGNNRGYAALKSEALDPTRPADLKEAFNVGLELAADHPDLQAGVPFRGLNGWPADPAFRATLLAYFDQTQALGAWLHRAFACDLGLPPDHFEALIDRPMSTLRLLHYPPQPVEAEPGQIGAGEHTDYGNITLLMTDDVGGLQVRRRDGVWIEAPVVPGAYVVNIGDCLMRWTNDVYVSTPHRVVNASGRERFSIAYFLDPNPDALVAALPGTVAPGAQPNHPPVTAADYLAGRLDATYAHRRGGAAG</sequence>
<dbReference type="PRINTS" id="PR00682">
    <property type="entry name" value="IPNSYNTHASE"/>
</dbReference>
<comment type="similarity">
    <text evidence="1 5">Belongs to the iron/ascorbate-dependent oxidoreductase family.</text>
</comment>
<dbReference type="Pfam" id="PF03171">
    <property type="entry name" value="2OG-FeII_Oxy"/>
    <property type="match status" value="1"/>
</dbReference>
<dbReference type="GO" id="GO:0016491">
    <property type="term" value="F:oxidoreductase activity"/>
    <property type="evidence" value="ECO:0007669"/>
    <property type="project" value="UniProtKB-KW"/>
</dbReference>
<name>A0A0P6VSW1_9HYPH</name>
<dbReference type="STRING" id="665126.ABB55_23100"/>
<reference evidence="7 8" key="2">
    <citation type="submission" date="2015-10" db="EMBL/GenBank/DDBJ databases">
        <title>Draft Genome Sequence of Prosthecomicrobium hirschii ATCC 27832.</title>
        <authorList>
            <person name="Daniel J."/>
            <person name="Givan S.A."/>
            <person name="Brun Y.V."/>
            <person name="Brown P.J."/>
        </authorList>
    </citation>
    <scope>NUCLEOTIDE SEQUENCE [LARGE SCALE GENOMIC DNA]</scope>
    <source>
        <strain evidence="7 8">16</strain>
    </source>
</reference>
<dbReference type="PANTHER" id="PTHR10209:SF881">
    <property type="entry name" value="FI07970P-RELATED"/>
    <property type="match status" value="1"/>
</dbReference>
<protein>
    <submittedName>
        <fullName evidence="7">2OG-Fe(II) oxygenase</fullName>
    </submittedName>
</protein>
<dbReference type="Proteomes" id="UP000048984">
    <property type="component" value="Unassembled WGS sequence"/>
</dbReference>
<evidence type="ECO:0000256" key="3">
    <source>
        <dbReference type="ARBA" id="ARBA00023002"/>
    </source>
</evidence>
<evidence type="ECO:0000256" key="5">
    <source>
        <dbReference type="RuleBase" id="RU003682"/>
    </source>
</evidence>
<comment type="caution">
    <text evidence="7">The sequence shown here is derived from an EMBL/GenBank/DDBJ whole genome shotgun (WGS) entry which is preliminary data.</text>
</comment>
<keyword evidence="4 5" id="KW-0408">Iron</keyword>
<evidence type="ECO:0000256" key="4">
    <source>
        <dbReference type="ARBA" id="ARBA00023004"/>
    </source>
</evidence>
<dbReference type="Gene3D" id="2.60.120.330">
    <property type="entry name" value="B-lactam Antibiotic, Isopenicillin N Synthase, Chain"/>
    <property type="match status" value="1"/>
</dbReference>
<evidence type="ECO:0000256" key="1">
    <source>
        <dbReference type="ARBA" id="ARBA00008056"/>
    </source>
</evidence>
<dbReference type="InterPro" id="IPR005123">
    <property type="entry name" value="Oxoglu/Fe-dep_dioxygenase_dom"/>
</dbReference>